<keyword evidence="9" id="KW-1185">Reference proteome</keyword>
<evidence type="ECO:0000256" key="1">
    <source>
        <dbReference type="ARBA" id="ARBA00009054"/>
    </source>
</evidence>
<keyword evidence="4" id="KW-0963">Cytoplasm</keyword>
<evidence type="ECO:0000256" key="7">
    <source>
        <dbReference type="SAM" id="MobiDB-lite"/>
    </source>
</evidence>
<dbReference type="GO" id="GO:0051082">
    <property type="term" value="F:unfolded protein binding"/>
    <property type="evidence" value="ECO:0007669"/>
    <property type="project" value="TreeGrafter"/>
</dbReference>
<evidence type="ECO:0000313" key="9">
    <source>
        <dbReference type="Proteomes" id="UP000018951"/>
    </source>
</evidence>
<evidence type="ECO:0000256" key="6">
    <source>
        <dbReference type="RuleBase" id="RU004478"/>
    </source>
</evidence>
<protein>
    <recommendedName>
        <fullName evidence="4 5">Protein GrpE</fullName>
    </recommendedName>
    <alternativeName>
        <fullName evidence="4">HSP-70 cofactor</fullName>
    </alternativeName>
</protein>
<evidence type="ECO:0000256" key="3">
    <source>
        <dbReference type="ARBA" id="ARBA00023186"/>
    </source>
</evidence>
<name>W2V0H9_9RICK</name>
<evidence type="ECO:0000313" key="8">
    <source>
        <dbReference type="EMBL" id="ETO91162.1"/>
    </source>
</evidence>
<evidence type="ECO:0000256" key="2">
    <source>
        <dbReference type="ARBA" id="ARBA00023016"/>
    </source>
</evidence>
<sequence>MTSAKDSKKVNFTDRISKKSATRTTNDDAESQTKSTKTKKNQEKDEDPVIAELKHTLVNKEEECAELSSQISDLKGKLQYCKQQYTTLTRNMETIQNTHKQDMIEAKEYAFSSIVKNLLDSVEVLEKILQNNSNSNYEDLKKVVEITYNNILRVFTQYNIEQIIPKKGDMFNPDLQMAVSVSQDKESDDGTIFNVERKGYKIGSKVLKPALVIVVKNDIEEETKNDK</sequence>
<accession>W2V0H9</accession>
<dbReference type="GO" id="GO:0042803">
    <property type="term" value="F:protein homodimerization activity"/>
    <property type="evidence" value="ECO:0007669"/>
    <property type="project" value="InterPro"/>
</dbReference>
<feature type="region of interest" description="Disordered" evidence="7">
    <location>
        <begin position="1"/>
        <end position="47"/>
    </location>
</feature>
<dbReference type="PROSITE" id="PS01071">
    <property type="entry name" value="GRPE"/>
    <property type="match status" value="1"/>
</dbReference>
<feature type="compositionally biased region" description="Basic and acidic residues" evidence="7">
    <location>
        <begin position="1"/>
        <end position="17"/>
    </location>
</feature>
<dbReference type="GO" id="GO:0000774">
    <property type="term" value="F:adenyl-nucleotide exchange factor activity"/>
    <property type="evidence" value="ECO:0007669"/>
    <property type="project" value="InterPro"/>
</dbReference>
<dbReference type="PRINTS" id="PR00773">
    <property type="entry name" value="GRPEPROTEIN"/>
</dbReference>
<comment type="similarity">
    <text evidence="1 4 6">Belongs to the GrpE family.</text>
</comment>
<dbReference type="PANTHER" id="PTHR21237">
    <property type="entry name" value="GRPE PROTEIN"/>
    <property type="match status" value="1"/>
</dbReference>
<evidence type="ECO:0000256" key="5">
    <source>
        <dbReference type="RuleBase" id="RU000639"/>
    </source>
</evidence>
<dbReference type="GO" id="GO:0006457">
    <property type="term" value="P:protein folding"/>
    <property type="evidence" value="ECO:0007669"/>
    <property type="project" value="InterPro"/>
</dbReference>
<gene>
    <name evidence="4" type="primary">grpE</name>
    <name evidence="8" type="ORF">P857_650</name>
</gene>
<keyword evidence="3 4" id="KW-0143">Chaperone</keyword>
<dbReference type="InterPro" id="IPR013805">
    <property type="entry name" value="GrpE_CC"/>
</dbReference>
<dbReference type="EMBL" id="AXCJ01000008">
    <property type="protein sequence ID" value="ETO91162.1"/>
    <property type="molecule type" value="Genomic_DNA"/>
</dbReference>
<comment type="function">
    <text evidence="4 5">Participates actively in the response to hyperosmotic and heat shock by preventing the aggregation of stress-denatured proteins, in association with DnaK and GrpE. It is the nucleotide exchange factor for DnaK and may function as a thermosensor. Unfolded proteins bind initially to DnaJ; upon interaction with the DnaJ-bound protein, DnaK hydrolyzes its bound ATP, resulting in the formation of a stable complex. GrpE releases ADP from DnaK; ATP binding to DnaK triggers the release of the substrate protein, thus completing the reaction cycle. Several rounds of ATP-dependent interactions between DnaJ, DnaK and GrpE are required for fully efficient folding.</text>
</comment>
<dbReference type="AlphaFoldDB" id="W2V0H9"/>
<dbReference type="HAMAP" id="MF_01151">
    <property type="entry name" value="GrpE"/>
    <property type="match status" value="1"/>
</dbReference>
<comment type="subunit">
    <text evidence="4">Homodimer.</text>
</comment>
<reference evidence="8 9" key="1">
    <citation type="journal article" date="2013" name="PLoS ONE">
        <title>Bacterial endosymbiosis in a chordate host: long-term co-evolution and conservation of secondary metabolism.</title>
        <authorList>
            <person name="Kwan J.C."/>
            <person name="Schmidt E.W."/>
        </authorList>
    </citation>
    <scope>NUCLEOTIDE SEQUENCE [LARGE SCALE GENOMIC DNA]</scope>
    <source>
        <strain evidence="9">L6</strain>
    </source>
</reference>
<dbReference type="Gene3D" id="2.30.22.10">
    <property type="entry name" value="Head domain of nucleotide exchange factor GrpE"/>
    <property type="match status" value="1"/>
</dbReference>
<dbReference type="SUPFAM" id="SSF58014">
    <property type="entry name" value="Coiled-coil domain of nucleotide exchange factor GrpE"/>
    <property type="match status" value="1"/>
</dbReference>
<dbReference type="STRING" id="1401685.P857_650"/>
<dbReference type="Gene3D" id="3.90.20.20">
    <property type="match status" value="1"/>
</dbReference>
<evidence type="ECO:0000256" key="4">
    <source>
        <dbReference type="HAMAP-Rule" id="MF_01151"/>
    </source>
</evidence>
<dbReference type="Proteomes" id="UP000018951">
    <property type="component" value="Unassembled WGS sequence"/>
</dbReference>
<dbReference type="Pfam" id="PF01025">
    <property type="entry name" value="GrpE"/>
    <property type="match status" value="1"/>
</dbReference>
<dbReference type="InterPro" id="IPR000740">
    <property type="entry name" value="GrpE"/>
</dbReference>
<proteinExistence type="inferred from homology"/>
<dbReference type="GO" id="GO:0005737">
    <property type="term" value="C:cytoplasm"/>
    <property type="evidence" value="ECO:0007669"/>
    <property type="project" value="UniProtKB-SubCell"/>
</dbReference>
<dbReference type="InterPro" id="IPR009012">
    <property type="entry name" value="GrpE_head"/>
</dbReference>
<keyword evidence="2 4" id="KW-0346">Stress response</keyword>
<dbReference type="SUPFAM" id="SSF51064">
    <property type="entry name" value="Head domain of nucleotide exchange factor GrpE"/>
    <property type="match status" value="1"/>
</dbReference>
<comment type="subcellular location">
    <subcellularLocation>
        <location evidence="4">Cytoplasm</location>
    </subcellularLocation>
</comment>
<organism evidence="8 9">
    <name type="scientific">Candidatus Xenolissoclinum pacificiensis L6</name>
    <dbReference type="NCBI Taxonomy" id="1401685"/>
    <lineage>
        <taxon>Bacteria</taxon>
        <taxon>Pseudomonadati</taxon>
        <taxon>Pseudomonadota</taxon>
        <taxon>Alphaproteobacteria</taxon>
        <taxon>Rickettsiales</taxon>
        <taxon>Anaplasmataceae</taxon>
        <taxon>Candidatus Xenolissoclinum</taxon>
    </lineage>
</organism>
<comment type="caution">
    <text evidence="8">The sequence shown here is derived from an EMBL/GenBank/DDBJ whole genome shotgun (WGS) entry which is preliminary data.</text>
</comment>
<dbReference type="PANTHER" id="PTHR21237:SF23">
    <property type="entry name" value="GRPE PROTEIN HOMOLOG, MITOCHONDRIAL"/>
    <property type="match status" value="1"/>
</dbReference>
<dbReference type="GO" id="GO:0051087">
    <property type="term" value="F:protein-folding chaperone binding"/>
    <property type="evidence" value="ECO:0007669"/>
    <property type="project" value="InterPro"/>
</dbReference>